<evidence type="ECO:0000256" key="9">
    <source>
        <dbReference type="ARBA" id="ARBA00023274"/>
    </source>
</evidence>
<dbReference type="Proteomes" id="UP001604336">
    <property type="component" value="Unassembled WGS sequence"/>
</dbReference>
<keyword evidence="14" id="KW-1185">Reference proteome</keyword>
<dbReference type="SMART" id="SM00574">
    <property type="entry name" value="POX"/>
    <property type="match status" value="1"/>
</dbReference>
<evidence type="ECO:0000256" key="11">
    <source>
        <dbReference type="SAM" id="MobiDB-lite"/>
    </source>
</evidence>
<dbReference type="InterPro" id="IPR009057">
    <property type="entry name" value="Homeodomain-like_sf"/>
</dbReference>
<feature type="compositionally biased region" description="Low complexity" evidence="11">
    <location>
        <begin position="584"/>
        <end position="605"/>
    </location>
</feature>
<dbReference type="InterPro" id="IPR008422">
    <property type="entry name" value="KN_HD"/>
</dbReference>
<protein>
    <submittedName>
        <fullName evidence="13">BEL1-like homeodomain protein 2</fullName>
    </submittedName>
</protein>
<evidence type="ECO:0000256" key="4">
    <source>
        <dbReference type="ARBA" id="ARBA00023015"/>
    </source>
</evidence>
<keyword evidence="5 10" id="KW-0238">DNA-binding</keyword>
<keyword evidence="9" id="KW-0687">Ribonucleoprotein</keyword>
<dbReference type="Pfam" id="PF07526">
    <property type="entry name" value="POX"/>
    <property type="match status" value="1"/>
</dbReference>
<evidence type="ECO:0000256" key="7">
    <source>
        <dbReference type="ARBA" id="ARBA00023163"/>
    </source>
</evidence>
<evidence type="ECO:0000256" key="8">
    <source>
        <dbReference type="ARBA" id="ARBA00023242"/>
    </source>
</evidence>
<dbReference type="AlphaFoldDB" id="A0ABD1V4T9"/>
<keyword evidence="7" id="KW-0804">Transcription</keyword>
<evidence type="ECO:0000256" key="10">
    <source>
        <dbReference type="PROSITE-ProRule" id="PRU00108"/>
    </source>
</evidence>
<gene>
    <name evidence="13" type="ORF">Adt_05274</name>
</gene>
<evidence type="ECO:0000256" key="5">
    <source>
        <dbReference type="ARBA" id="ARBA00023125"/>
    </source>
</evidence>
<dbReference type="GO" id="GO:0005634">
    <property type="term" value="C:nucleus"/>
    <property type="evidence" value="ECO:0007669"/>
    <property type="project" value="UniProtKB-SubCell"/>
</dbReference>
<dbReference type="InterPro" id="IPR006846">
    <property type="entry name" value="Ribosomal_eS30"/>
</dbReference>
<organism evidence="13 14">
    <name type="scientific">Abeliophyllum distichum</name>
    <dbReference type="NCBI Taxonomy" id="126358"/>
    <lineage>
        <taxon>Eukaryota</taxon>
        <taxon>Viridiplantae</taxon>
        <taxon>Streptophyta</taxon>
        <taxon>Embryophyta</taxon>
        <taxon>Tracheophyta</taxon>
        <taxon>Spermatophyta</taxon>
        <taxon>Magnoliopsida</taxon>
        <taxon>eudicotyledons</taxon>
        <taxon>Gunneridae</taxon>
        <taxon>Pentapetalae</taxon>
        <taxon>asterids</taxon>
        <taxon>lamiids</taxon>
        <taxon>Lamiales</taxon>
        <taxon>Oleaceae</taxon>
        <taxon>Forsythieae</taxon>
        <taxon>Abeliophyllum</taxon>
    </lineage>
</organism>
<evidence type="ECO:0000256" key="3">
    <source>
        <dbReference type="ARBA" id="ARBA00022980"/>
    </source>
</evidence>
<feature type="domain" description="Homeobox" evidence="12">
    <location>
        <begin position="502"/>
        <end position="565"/>
    </location>
</feature>
<dbReference type="InterPro" id="IPR001356">
    <property type="entry name" value="HD"/>
</dbReference>
<evidence type="ECO:0000256" key="2">
    <source>
        <dbReference type="ARBA" id="ARBA00006454"/>
    </source>
</evidence>
<dbReference type="InterPro" id="IPR006563">
    <property type="entry name" value="POX_dom"/>
</dbReference>
<feature type="region of interest" description="Disordered" evidence="11">
    <location>
        <begin position="346"/>
        <end position="386"/>
    </location>
</feature>
<dbReference type="SUPFAM" id="SSF46689">
    <property type="entry name" value="Homeodomain-like"/>
    <property type="match status" value="1"/>
</dbReference>
<feature type="region of interest" description="Disordered" evidence="11">
    <location>
        <begin position="171"/>
        <end position="196"/>
    </location>
</feature>
<dbReference type="PROSITE" id="PS50071">
    <property type="entry name" value="HOMEOBOX_2"/>
    <property type="match status" value="1"/>
</dbReference>
<dbReference type="GO" id="GO:1990904">
    <property type="term" value="C:ribonucleoprotein complex"/>
    <property type="evidence" value="ECO:0007669"/>
    <property type="project" value="UniProtKB-KW"/>
</dbReference>
<evidence type="ECO:0000259" key="12">
    <source>
        <dbReference type="PROSITE" id="PS50071"/>
    </source>
</evidence>
<reference evidence="14" key="1">
    <citation type="submission" date="2024-07" db="EMBL/GenBank/DDBJ databases">
        <title>Two chromosome-level genome assemblies of Korean endemic species Abeliophyllum distichum and Forsythia ovata (Oleaceae).</title>
        <authorList>
            <person name="Jang H."/>
        </authorList>
    </citation>
    <scope>NUCLEOTIDE SEQUENCE [LARGE SCALE GENOMIC DNA]</scope>
</reference>
<keyword evidence="6 10" id="KW-0371">Homeobox</keyword>
<keyword evidence="3" id="KW-0689">Ribosomal protein</keyword>
<evidence type="ECO:0000256" key="6">
    <source>
        <dbReference type="ARBA" id="ARBA00023155"/>
    </source>
</evidence>
<dbReference type="Pfam" id="PF04758">
    <property type="entry name" value="Ribosomal_S30"/>
    <property type="match status" value="1"/>
</dbReference>
<dbReference type="CDD" id="cd00086">
    <property type="entry name" value="homeodomain"/>
    <property type="match status" value="1"/>
</dbReference>
<dbReference type="FunFam" id="1.10.10.60:FF:000083">
    <property type="entry name" value="BEL1-like homeodomain protein 4"/>
    <property type="match status" value="1"/>
</dbReference>
<sequence length="726" mass="79693">MGKVHGSLEHAGKVRGQTLKVAKQDKKKKPCGLAHKQMQYNRRFVTTVVGFGKKRSQQIRGDKLMNTPVHHTKHAMRVQGFEAEAPLVGIQEEESGGLPVYETAGMLSEMFNFSSATELLENQISQNYRNQRRRVPVRETWYQSRHGLSENQISNINVDSAEAMQLFLMNPQQRSPSPSSSHSHPPPPSTATTLHTLLPNPLSTFQAFHHPVGGTTAGETFAAAYETNPIEIPDAVEGQGLSLSLSSSLQAAKVEDLRVEEGGMLFFGQGGGGGGGGSTSTQYNYKNFDGGALHLQGAIGQNHQLHGGLGPPIVAMNLLRNSRYAKAAQELLEEFCSVGRGEFKKNKFSKNTNPSGGAIISTAGSGGGNSPSSSKDQTPLSAADRLEHQRRKVKLLSLLDEVDRRYNHYCEQMQMVVNSFDMVMGFGSAVPYTSLAQKAMSRHFRCLKDAITAQLKNSCELLGEKDAATLGVTKGETPRLRILEQSLRQQRTFNHQMGMLEQEAWRPQRGLPERSINILRAWLFEHFLHPYPSDADKHLLARQTGLSRNQVSNWFINARVRLWKPMVEEMYQQEAIEEAHGDHTTSPNNTTTAPDTAAATTSAPPTFIPSNKRSDIYVPENDPSLTAINRQCHPENQVKQPNTSFSSTTLASASAFHESDTCHRGRIVGLSDHGTSNTNAGNADIESALMRFGTTTAGDVSLTLGLRHAGNVLENNHFSTREFGGF</sequence>
<dbReference type="SMART" id="SM00389">
    <property type="entry name" value="HOX"/>
    <property type="match status" value="1"/>
</dbReference>
<name>A0ABD1V4T9_9LAMI</name>
<comment type="subcellular location">
    <subcellularLocation>
        <location evidence="1 10">Nucleus</location>
    </subcellularLocation>
</comment>
<feature type="region of interest" description="Disordered" evidence="11">
    <location>
        <begin position="580"/>
        <end position="615"/>
    </location>
</feature>
<accession>A0ABD1V4T9</accession>
<keyword evidence="4" id="KW-0805">Transcription regulation</keyword>
<evidence type="ECO:0000313" key="13">
    <source>
        <dbReference type="EMBL" id="KAL2531923.1"/>
    </source>
</evidence>
<dbReference type="Gene3D" id="1.10.10.60">
    <property type="entry name" value="Homeodomain-like"/>
    <property type="match status" value="1"/>
</dbReference>
<feature type="DNA-binding region" description="Homeobox" evidence="10">
    <location>
        <begin position="504"/>
        <end position="566"/>
    </location>
</feature>
<comment type="similarity">
    <text evidence="2">Belongs to the TALE/BELL homeobox family.</text>
</comment>
<dbReference type="InterPro" id="IPR050224">
    <property type="entry name" value="TALE_homeobox"/>
</dbReference>
<dbReference type="GO" id="GO:0005840">
    <property type="term" value="C:ribosome"/>
    <property type="evidence" value="ECO:0007669"/>
    <property type="project" value="UniProtKB-KW"/>
</dbReference>
<dbReference type="EMBL" id="JBFOLK010000002">
    <property type="protein sequence ID" value="KAL2531923.1"/>
    <property type="molecule type" value="Genomic_DNA"/>
</dbReference>
<dbReference type="PANTHER" id="PTHR11850">
    <property type="entry name" value="HOMEOBOX PROTEIN TRANSCRIPTION FACTORS"/>
    <property type="match status" value="1"/>
</dbReference>
<comment type="caution">
    <text evidence="13">The sequence shown here is derived from an EMBL/GenBank/DDBJ whole genome shotgun (WGS) entry which is preliminary data.</text>
</comment>
<dbReference type="Pfam" id="PF05920">
    <property type="entry name" value="Homeobox_KN"/>
    <property type="match status" value="1"/>
</dbReference>
<dbReference type="GO" id="GO:0003677">
    <property type="term" value="F:DNA binding"/>
    <property type="evidence" value="ECO:0007669"/>
    <property type="project" value="UniProtKB-UniRule"/>
</dbReference>
<evidence type="ECO:0000313" key="14">
    <source>
        <dbReference type="Proteomes" id="UP001604336"/>
    </source>
</evidence>
<evidence type="ECO:0000256" key="1">
    <source>
        <dbReference type="ARBA" id="ARBA00004123"/>
    </source>
</evidence>
<proteinExistence type="inferred from homology"/>
<keyword evidence="8 10" id="KW-0539">Nucleus</keyword>